<reference evidence="1 2" key="1">
    <citation type="submission" date="2020-01" db="EMBL/GenBank/DDBJ databases">
        <title>Insect and environment-associated Actinomycetes.</title>
        <authorList>
            <person name="Currrie C."/>
            <person name="Chevrette M."/>
            <person name="Carlson C."/>
            <person name="Stubbendieck R."/>
            <person name="Wendt-Pienkowski E."/>
        </authorList>
    </citation>
    <scope>NUCLEOTIDE SEQUENCE [LARGE SCALE GENOMIC DNA]</scope>
    <source>
        <strain evidence="1 2">SID7739</strain>
    </source>
</reference>
<dbReference type="SUPFAM" id="SSF46785">
    <property type="entry name" value="Winged helix' DNA-binding domain"/>
    <property type="match status" value="1"/>
</dbReference>
<dbReference type="Proteomes" id="UP000475666">
    <property type="component" value="Unassembled WGS sequence"/>
</dbReference>
<accession>A0A6G3TCB1</accession>
<evidence type="ECO:0000313" key="1">
    <source>
        <dbReference type="EMBL" id="NEC33948.1"/>
    </source>
</evidence>
<comment type="caution">
    <text evidence="1">The sequence shown here is derived from an EMBL/GenBank/DDBJ whole genome shotgun (WGS) entry which is preliminary data.</text>
</comment>
<gene>
    <name evidence="1" type="ORF">G3I66_12300</name>
</gene>
<evidence type="ECO:0000313" key="2">
    <source>
        <dbReference type="Proteomes" id="UP000475666"/>
    </source>
</evidence>
<proteinExistence type="predicted"/>
<protein>
    <submittedName>
        <fullName evidence="1">Helix-turn-helix domain-containing protein</fullName>
    </submittedName>
</protein>
<dbReference type="InterPro" id="IPR036390">
    <property type="entry name" value="WH_DNA-bd_sf"/>
</dbReference>
<dbReference type="EMBL" id="JAAGMQ010000348">
    <property type="protein sequence ID" value="NEC33948.1"/>
    <property type="molecule type" value="Genomic_DNA"/>
</dbReference>
<organism evidence="1 2">
    <name type="scientific">Streptomyces rubrogriseus</name>
    <dbReference type="NCBI Taxonomy" id="194673"/>
    <lineage>
        <taxon>Bacteria</taxon>
        <taxon>Bacillati</taxon>
        <taxon>Actinomycetota</taxon>
        <taxon>Actinomycetes</taxon>
        <taxon>Kitasatosporales</taxon>
        <taxon>Streptomycetaceae</taxon>
        <taxon>Streptomyces</taxon>
        <taxon>Streptomyces violaceoruber group</taxon>
    </lineage>
</organism>
<dbReference type="AlphaFoldDB" id="A0A6G3TCB1"/>
<sequence>MMRIHDAADVQYLLKKTGRILSPNQRIVVMLYASSEQRPDGTVMIKASTLAATAGMTPPVLSRTRKELLEAGWLEVTGSVGSVKHYRLAPALFEDRGQAGRHLRAVGG</sequence>
<name>A0A6G3TCB1_9ACTN</name>